<dbReference type="Pfam" id="PF01734">
    <property type="entry name" value="Patatin"/>
    <property type="match status" value="1"/>
</dbReference>
<dbReference type="EMBL" id="JACONZ010000001">
    <property type="protein sequence ID" value="MBC5580578.1"/>
    <property type="molecule type" value="Genomic_DNA"/>
</dbReference>
<organism evidence="7 8">
    <name type="scientific">Anaerofilum hominis</name>
    <dbReference type="NCBI Taxonomy" id="2763016"/>
    <lineage>
        <taxon>Bacteria</taxon>
        <taxon>Bacillati</taxon>
        <taxon>Bacillota</taxon>
        <taxon>Clostridia</taxon>
        <taxon>Eubacteriales</taxon>
        <taxon>Oscillospiraceae</taxon>
        <taxon>Anaerofilum</taxon>
    </lineage>
</organism>
<evidence type="ECO:0000256" key="2">
    <source>
        <dbReference type="ARBA" id="ARBA00022963"/>
    </source>
</evidence>
<sequence>MKTGLVLEGGALRTIFSSGACDALLDLGLTADYVVGVSAGIAYGVSYLSGQKGRNLDILTTYANDRRYMGVRNLLDRKNRSYFGLKFAYEEIPNSLIPFDYDAFAAWPGEAEAVVTSLARGQAEYLPVPRRDESFLLLQATCAMPLLFPAFDLGGGPVLDGGVADAIPFRRALEKGCDRVTVILTRERSYHKKPEKLQPLIDLAYRRWPNFCRAMRRRAQQYEAAREELFRLEQEGRALILEPESTAGFSRVERDVEKIRTLYREGYDAAMAKREELGAFLKNT</sequence>
<comment type="caution">
    <text evidence="4">Lacks conserved residue(s) required for the propagation of feature annotation.</text>
</comment>
<evidence type="ECO:0000256" key="3">
    <source>
        <dbReference type="ARBA" id="ARBA00023098"/>
    </source>
</evidence>
<feature type="short sequence motif" description="DGA/G" evidence="4">
    <location>
        <begin position="160"/>
        <end position="162"/>
    </location>
</feature>
<dbReference type="Gene3D" id="3.40.1090.10">
    <property type="entry name" value="Cytosolic phospholipase A2 catalytic domain"/>
    <property type="match status" value="1"/>
</dbReference>
<dbReference type="InterPro" id="IPR050301">
    <property type="entry name" value="NTE"/>
</dbReference>
<evidence type="ECO:0000313" key="8">
    <source>
        <dbReference type="Proteomes" id="UP000659630"/>
    </source>
</evidence>
<keyword evidence="8" id="KW-1185">Reference proteome</keyword>
<dbReference type="CDD" id="cd07208">
    <property type="entry name" value="Pat_hypo_Ecoli_yjju_like"/>
    <property type="match status" value="1"/>
</dbReference>
<dbReference type="RefSeq" id="WP_186886920.1">
    <property type="nucleotide sequence ID" value="NZ_JACONZ010000001.1"/>
</dbReference>
<evidence type="ECO:0000256" key="1">
    <source>
        <dbReference type="ARBA" id="ARBA00022801"/>
    </source>
</evidence>
<gene>
    <name evidence="7" type="ORF">H8S23_03580</name>
</gene>
<accession>A0A923I5B2</accession>
<name>A0A923I5B2_9FIRM</name>
<keyword evidence="2 4" id="KW-0442">Lipid degradation</keyword>
<dbReference type="InterPro" id="IPR037483">
    <property type="entry name" value="YjjU-like"/>
</dbReference>
<keyword evidence="1 4" id="KW-0378">Hydrolase</keyword>
<evidence type="ECO:0000259" key="6">
    <source>
        <dbReference type="PROSITE" id="PS51635"/>
    </source>
</evidence>
<feature type="coiled-coil region" evidence="5">
    <location>
        <begin position="212"/>
        <end position="242"/>
    </location>
</feature>
<dbReference type="InterPro" id="IPR045943">
    <property type="entry name" value="DUF6363"/>
</dbReference>
<feature type="short sequence motif" description="GXSXG" evidence="4">
    <location>
        <begin position="36"/>
        <end position="40"/>
    </location>
</feature>
<comment type="caution">
    <text evidence="7">The sequence shown here is derived from an EMBL/GenBank/DDBJ whole genome shotgun (WGS) entry which is preliminary data.</text>
</comment>
<dbReference type="PANTHER" id="PTHR14226:SF25">
    <property type="entry name" value="PHOSPHOESTERASE"/>
    <property type="match status" value="1"/>
</dbReference>
<dbReference type="GO" id="GO:0016787">
    <property type="term" value="F:hydrolase activity"/>
    <property type="evidence" value="ECO:0007669"/>
    <property type="project" value="UniProtKB-UniRule"/>
</dbReference>
<proteinExistence type="predicted"/>
<dbReference type="SUPFAM" id="SSF52151">
    <property type="entry name" value="FabD/lysophospholipase-like"/>
    <property type="match status" value="1"/>
</dbReference>
<feature type="active site" description="Nucleophile" evidence="4">
    <location>
        <position position="38"/>
    </location>
</feature>
<dbReference type="InterPro" id="IPR016035">
    <property type="entry name" value="Acyl_Trfase/lysoPLipase"/>
</dbReference>
<dbReference type="Proteomes" id="UP000659630">
    <property type="component" value="Unassembled WGS sequence"/>
</dbReference>
<feature type="active site" description="Proton acceptor" evidence="4">
    <location>
        <position position="160"/>
    </location>
</feature>
<keyword evidence="3 4" id="KW-0443">Lipid metabolism</keyword>
<keyword evidence="5" id="KW-0175">Coiled coil</keyword>
<dbReference type="PANTHER" id="PTHR14226">
    <property type="entry name" value="NEUROPATHY TARGET ESTERASE/SWISS CHEESE D.MELANOGASTER"/>
    <property type="match status" value="1"/>
</dbReference>
<dbReference type="AlphaFoldDB" id="A0A923I5B2"/>
<dbReference type="InterPro" id="IPR002641">
    <property type="entry name" value="PNPLA_dom"/>
</dbReference>
<dbReference type="GO" id="GO:0016042">
    <property type="term" value="P:lipid catabolic process"/>
    <property type="evidence" value="ECO:0007669"/>
    <property type="project" value="UniProtKB-UniRule"/>
</dbReference>
<reference evidence="7" key="1">
    <citation type="submission" date="2020-08" db="EMBL/GenBank/DDBJ databases">
        <title>Genome public.</title>
        <authorList>
            <person name="Liu C."/>
            <person name="Sun Q."/>
        </authorList>
    </citation>
    <scope>NUCLEOTIDE SEQUENCE</scope>
    <source>
        <strain evidence="7">BX8</strain>
    </source>
</reference>
<feature type="domain" description="PNPLA" evidence="6">
    <location>
        <begin position="5"/>
        <end position="173"/>
    </location>
</feature>
<dbReference type="Pfam" id="PF19890">
    <property type="entry name" value="DUF6363"/>
    <property type="match status" value="1"/>
</dbReference>
<dbReference type="PROSITE" id="PS51635">
    <property type="entry name" value="PNPLA"/>
    <property type="match status" value="1"/>
</dbReference>
<protein>
    <submittedName>
        <fullName evidence="7">Patatin family protein</fullName>
    </submittedName>
</protein>
<evidence type="ECO:0000256" key="4">
    <source>
        <dbReference type="PROSITE-ProRule" id="PRU01161"/>
    </source>
</evidence>
<evidence type="ECO:0000313" key="7">
    <source>
        <dbReference type="EMBL" id="MBC5580578.1"/>
    </source>
</evidence>
<evidence type="ECO:0000256" key="5">
    <source>
        <dbReference type="SAM" id="Coils"/>
    </source>
</evidence>